<evidence type="ECO:0000313" key="2">
    <source>
        <dbReference type="EnsemblPlants" id="AES61510"/>
    </source>
</evidence>
<organism evidence="1 3">
    <name type="scientific">Medicago truncatula</name>
    <name type="common">Barrel medic</name>
    <name type="synonym">Medicago tribuloides</name>
    <dbReference type="NCBI Taxonomy" id="3880"/>
    <lineage>
        <taxon>Eukaryota</taxon>
        <taxon>Viridiplantae</taxon>
        <taxon>Streptophyta</taxon>
        <taxon>Embryophyta</taxon>
        <taxon>Tracheophyta</taxon>
        <taxon>Spermatophyta</taxon>
        <taxon>Magnoliopsida</taxon>
        <taxon>eudicotyledons</taxon>
        <taxon>Gunneridae</taxon>
        <taxon>Pentapetalae</taxon>
        <taxon>rosids</taxon>
        <taxon>fabids</taxon>
        <taxon>Fabales</taxon>
        <taxon>Fabaceae</taxon>
        <taxon>Papilionoideae</taxon>
        <taxon>50 kb inversion clade</taxon>
        <taxon>NPAAA clade</taxon>
        <taxon>Hologalegina</taxon>
        <taxon>IRL clade</taxon>
        <taxon>Trifolieae</taxon>
        <taxon>Medicago</taxon>
    </lineage>
</organism>
<gene>
    <name evidence="1" type="ordered locus">MTR_1g085020</name>
</gene>
<dbReference type="EnsemblPlants" id="AES61510">
    <property type="protein sequence ID" value="AES61510"/>
    <property type="gene ID" value="MTR_1g085020"/>
</dbReference>
<reference evidence="2" key="3">
    <citation type="submission" date="2015-04" db="UniProtKB">
        <authorList>
            <consortium name="EnsemblPlants"/>
        </authorList>
    </citation>
    <scope>IDENTIFICATION</scope>
    <source>
        <strain evidence="2">cv. Jemalong A17</strain>
    </source>
</reference>
<dbReference type="PaxDb" id="3880-AES61510"/>
<reference evidence="1 3" key="1">
    <citation type="journal article" date="2011" name="Nature">
        <title>The Medicago genome provides insight into the evolution of rhizobial symbioses.</title>
        <authorList>
            <person name="Young N.D."/>
            <person name="Debelle F."/>
            <person name="Oldroyd G.E."/>
            <person name="Geurts R."/>
            <person name="Cannon S.B."/>
            <person name="Udvardi M.K."/>
            <person name="Benedito V.A."/>
            <person name="Mayer K.F."/>
            <person name="Gouzy J."/>
            <person name="Schoof H."/>
            <person name="Van de Peer Y."/>
            <person name="Proost S."/>
            <person name="Cook D.R."/>
            <person name="Meyers B.C."/>
            <person name="Spannagl M."/>
            <person name="Cheung F."/>
            <person name="De Mita S."/>
            <person name="Krishnakumar V."/>
            <person name="Gundlach H."/>
            <person name="Zhou S."/>
            <person name="Mudge J."/>
            <person name="Bharti A.K."/>
            <person name="Murray J.D."/>
            <person name="Naoumkina M.A."/>
            <person name="Rosen B."/>
            <person name="Silverstein K.A."/>
            <person name="Tang H."/>
            <person name="Rombauts S."/>
            <person name="Zhao P.X."/>
            <person name="Zhou P."/>
            <person name="Barbe V."/>
            <person name="Bardou P."/>
            <person name="Bechner M."/>
            <person name="Bellec A."/>
            <person name="Berger A."/>
            <person name="Berges H."/>
            <person name="Bidwell S."/>
            <person name="Bisseling T."/>
            <person name="Choisne N."/>
            <person name="Couloux A."/>
            <person name="Denny R."/>
            <person name="Deshpande S."/>
            <person name="Dai X."/>
            <person name="Doyle J.J."/>
            <person name="Dudez A.M."/>
            <person name="Farmer A.D."/>
            <person name="Fouteau S."/>
            <person name="Franken C."/>
            <person name="Gibelin C."/>
            <person name="Gish J."/>
            <person name="Goldstein S."/>
            <person name="Gonzalez A.J."/>
            <person name="Green P.J."/>
            <person name="Hallab A."/>
            <person name="Hartog M."/>
            <person name="Hua A."/>
            <person name="Humphray S.J."/>
            <person name="Jeong D.H."/>
            <person name="Jing Y."/>
            <person name="Jocker A."/>
            <person name="Kenton S.M."/>
            <person name="Kim D.J."/>
            <person name="Klee K."/>
            <person name="Lai H."/>
            <person name="Lang C."/>
            <person name="Lin S."/>
            <person name="Macmil S.L."/>
            <person name="Magdelenat G."/>
            <person name="Matthews L."/>
            <person name="McCorrison J."/>
            <person name="Monaghan E.L."/>
            <person name="Mun J.H."/>
            <person name="Najar F.Z."/>
            <person name="Nicholson C."/>
            <person name="Noirot C."/>
            <person name="O'Bleness M."/>
            <person name="Paule C.R."/>
            <person name="Poulain J."/>
            <person name="Prion F."/>
            <person name="Qin B."/>
            <person name="Qu C."/>
            <person name="Retzel E.F."/>
            <person name="Riddle C."/>
            <person name="Sallet E."/>
            <person name="Samain S."/>
            <person name="Samson N."/>
            <person name="Sanders I."/>
            <person name="Saurat O."/>
            <person name="Scarpelli C."/>
            <person name="Schiex T."/>
            <person name="Segurens B."/>
            <person name="Severin A.J."/>
            <person name="Sherrier D.J."/>
            <person name="Shi R."/>
            <person name="Sims S."/>
            <person name="Singer S.R."/>
            <person name="Sinharoy S."/>
            <person name="Sterck L."/>
            <person name="Viollet A."/>
            <person name="Wang B.B."/>
            <person name="Wang K."/>
            <person name="Wang M."/>
            <person name="Wang X."/>
            <person name="Warfsmann J."/>
            <person name="Weissenbach J."/>
            <person name="White D.D."/>
            <person name="White J.D."/>
            <person name="Wiley G.B."/>
            <person name="Wincker P."/>
            <person name="Xing Y."/>
            <person name="Yang L."/>
            <person name="Yao Z."/>
            <person name="Ying F."/>
            <person name="Zhai J."/>
            <person name="Zhou L."/>
            <person name="Zuber A."/>
            <person name="Denarie J."/>
            <person name="Dixon R.A."/>
            <person name="May G.D."/>
            <person name="Schwartz D.C."/>
            <person name="Rogers J."/>
            <person name="Quetier F."/>
            <person name="Town C.D."/>
            <person name="Roe B.A."/>
        </authorList>
    </citation>
    <scope>NUCLEOTIDE SEQUENCE [LARGE SCALE GENOMIC DNA]</scope>
    <source>
        <strain evidence="1">A17</strain>
        <strain evidence="2 3">cv. Jemalong A17</strain>
    </source>
</reference>
<keyword evidence="3" id="KW-1185">Reference proteome</keyword>
<dbReference type="Proteomes" id="UP000002051">
    <property type="component" value="Unassembled WGS sequence"/>
</dbReference>
<protein>
    <submittedName>
        <fullName evidence="1 2">Uncharacterized protein</fullName>
    </submittedName>
</protein>
<name>G7IAC9_MEDTR</name>
<evidence type="ECO:0000313" key="3">
    <source>
        <dbReference type="Proteomes" id="UP000002051"/>
    </source>
</evidence>
<accession>G7IAC9</accession>
<proteinExistence type="predicted"/>
<sequence>MANTSFYTDKFDGRERNGMIKEKRNKKLKFMKKIIMSIEREGDIIHMPLKNEDASALSLKPSFHNLILQRTTN</sequence>
<dbReference type="AlphaFoldDB" id="G7IAC9"/>
<dbReference type="EMBL" id="CM001217">
    <property type="protein sequence ID" value="AES61510.1"/>
    <property type="molecule type" value="Genomic_DNA"/>
</dbReference>
<dbReference type="HOGENOM" id="CLU_2708493_0_0_1"/>
<evidence type="ECO:0000313" key="1">
    <source>
        <dbReference type="EMBL" id="AES61510.1"/>
    </source>
</evidence>
<reference evidence="1 3" key="2">
    <citation type="journal article" date="2014" name="BMC Genomics">
        <title>An improved genome release (version Mt4.0) for the model legume Medicago truncatula.</title>
        <authorList>
            <person name="Tang H."/>
            <person name="Krishnakumar V."/>
            <person name="Bidwell S."/>
            <person name="Rosen B."/>
            <person name="Chan A."/>
            <person name="Zhou S."/>
            <person name="Gentzbittel L."/>
            <person name="Childs K.L."/>
            <person name="Yandell M."/>
            <person name="Gundlach H."/>
            <person name="Mayer K.F."/>
            <person name="Schwartz D.C."/>
            <person name="Town C.D."/>
        </authorList>
    </citation>
    <scope>GENOME REANNOTATION</scope>
    <source>
        <strain evidence="2 3">cv. Jemalong A17</strain>
    </source>
</reference>